<dbReference type="Proteomes" id="UP000487268">
    <property type="component" value="Unassembled WGS sequence"/>
</dbReference>
<dbReference type="EMBL" id="WEGH01000002">
    <property type="protein sequence ID" value="MQY05641.1"/>
    <property type="molecule type" value="Genomic_DNA"/>
</dbReference>
<name>A0A7K0BWT4_9ACTN</name>
<keyword evidence="1 4" id="KW-0328">Glycosyltransferase</keyword>
<dbReference type="PANTHER" id="PTHR45947:SF3">
    <property type="entry name" value="SULFOQUINOVOSYL TRANSFERASE SQD2"/>
    <property type="match status" value="1"/>
</dbReference>
<dbReference type="SUPFAM" id="SSF53756">
    <property type="entry name" value="UDP-Glycosyltransferase/glycogen phosphorylase"/>
    <property type="match status" value="1"/>
</dbReference>
<dbReference type="GO" id="GO:1901137">
    <property type="term" value="P:carbohydrate derivative biosynthetic process"/>
    <property type="evidence" value="ECO:0007669"/>
    <property type="project" value="UniProtKB-ARBA"/>
</dbReference>
<accession>A0A7K0BWT4</accession>
<evidence type="ECO:0000259" key="3">
    <source>
        <dbReference type="Pfam" id="PF13439"/>
    </source>
</evidence>
<proteinExistence type="predicted"/>
<dbReference type="PANTHER" id="PTHR45947">
    <property type="entry name" value="SULFOQUINOVOSYL TRANSFERASE SQD2"/>
    <property type="match status" value="1"/>
</dbReference>
<sequence length="367" mass="39182">MRILHVSDCFLPRLGGIEVQVDELARAQRAAGHDVTVATATPGPDAGRAVPVERLVAPLPWELPVGRSLGPLLEAGKPDIVHVHAGAVSPFAWRAVRRAGRAGLPIVLTVHSLWGPVSRSAYRALFAGWTRRPGGLVVTTVSEAAALPIRRVVGARAPVRVVSNGIDLAEWCRPPERMPRPDGRMHVVAVGRLAPRKEPMTLLRLLREVAARAPVRATVVGDGPARARMERYLRRHRMDGWVHLTGRLDRPAVREVLAGADVFLAPAARESFGLAALEARLAGLPVVAQAGSGVAGFVESGREGLLGRTVPELAAALLLLAADPALRHRIAAHNRATEPVRCTWPAVLSAFDGCYELASAKTALAHL</sequence>
<dbReference type="EC" id="2.4.1.-" evidence="4"/>
<evidence type="ECO:0000256" key="2">
    <source>
        <dbReference type="ARBA" id="ARBA00022679"/>
    </source>
</evidence>
<protein>
    <submittedName>
        <fullName evidence="4">N-acetyl-alpha-D-glucosaminyl L-malate synthase</fullName>
        <ecNumber evidence="4">2.4.1.-</ecNumber>
    </submittedName>
</protein>
<comment type="caution">
    <text evidence="4">The sequence shown here is derived from an EMBL/GenBank/DDBJ whole genome shotgun (WGS) entry which is preliminary data.</text>
</comment>
<evidence type="ECO:0000313" key="4">
    <source>
        <dbReference type="EMBL" id="MQY05641.1"/>
    </source>
</evidence>
<reference evidence="4 5" key="1">
    <citation type="submission" date="2019-10" db="EMBL/GenBank/DDBJ databases">
        <title>Actinomadura rubteroloni sp. nov. and Actinomadura macrotermitis sp. nov., isolated from the gut of fungus growing-termite Macrotermes natalensis.</title>
        <authorList>
            <person name="Benndorf R."/>
            <person name="Martin K."/>
            <person name="Kuefner M."/>
            <person name="De Beer W."/>
            <person name="Kaster A.-K."/>
            <person name="Vollmers J."/>
            <person name="Poulsen M."/>
            <person name="Beemelmanns C."/>
        </authorList>
    </citation>
    <scope>NUCLEOTIDE SEQUENCE [LARGE SCALE GENOMIC DNA]</scope>
    <source>
        <strain evidence="4 5">RB68</strain>
    </source>
</reference>
<dbReference type="RefSeq" id="WP_328594388.1">
    <property type="nucleotide sequence ID" value="NZ_WEGH01000002.1"/>
</dbReference>
<feature type="domain" description="Glycosyltransferase subfamily 4-like N-terminal" evidence="3">
    <location>
        <begin position="15"/>
        <end position="169"/>
    </location>
</feature>
<evidence type="ECO:0000256" key="1">
    <source>
        <dbReference type="ARBA" id="ARBA00022676"/>
    </source>
</evidence>
<evidence type="ECO:0000313" key="5">
    <source>
        <dbReference type="Proteomes" id="UP000487268"/>
    </source>
</evidence>
<dbReference type="InterPro" id="IPR050194">
    <property type="entry name" value="Glycosyltransferase_grp1"/>
</dbReference>
<gene>
    <name evidence="4" type="primary">bshA</name>
    <name evidence="4" type="ORF">ACRB68_37180</name>
</gene>
<keyword evidence="2 4" id="KW-0808">Transferase</keyword>
<organism evidence="4 5">
    <name type="scientific">Actinomadura macrotermitis</name>
    <dbReference type="NCBI Taxonomy" id="2585200"/>
    <lineage>
        <taxon>Bacteria</taxon>
        <taxon>Bacillati</taxon>
        <taxon>Actinomycetota</taxon>
        <taxon>Actinomycetes</taxon>
        <taxon>Streptosporangiales</taxon>
        <taxon>Thermomonosporaceae</taxon>
        <taxon>Actinomadura</taxon>
    </lineage>
</organism>
<dbReference type="Pfam" id="PF13439">
    <property type="entry name" value="Glyco_transf_4"/>
    <property type="match status" value="1"/>
</dbReference>
<dbReference type="GO" id="GO:0016758">
    <property type="term" value="F:hexosyltransferase activity"/>
    <property type="evidence" value="ECO:0007669"/>
    <property type="project" value="TreeGrafter"/>
</dbReference>
<dbReference type="InterPro" id="IPR028098">
    <property type="entry name" value="Glyco_trans_4-like_N"/>
</dbReference>
<dbReference type="AlphaFoldDB" id="A0A7K0BWT4"/>
<dbReference type="Pfam" id="PF13692">
    <property type="entry name" value="Glyco_trans_1_4"/>
    <property type="match status" value="1"/>
</dbReference>
<dbReference type="Gene3D" id="3.40.50.2000">
    <property type="entry name" value="Glycogen Phosphorylase B"/>
    <property type="match status" value="2"/>
</dbReference>
<keyword evidence="5" id="KW-1185">Reference proteome</keyword>